<dbReference type="InterPro" id="IPR032307">
    <property type="entry name" value="PepSY_TM-like_2"/>
</dbReference>
<keyword evidence="3" id="KW-1185">Reference proteome</keyword>
<dbReference type="PANTHER" id="PTHR40115">
    <property type="entry name" value="INNER MEMBRANE PROTEIN WITH PEPSY TM HELIX"/>
    <property type="match status" value="1"/>
</dbReference>
<keyword evidence="1" id="KW-0812">Transmembrane</keyword>
<feature type="transmembrane region" description="Helical" evidence="1">
    <location>
        <begin position="12"/>
        <end position="31"/>
    </location>
</feature>
<dbReference type="InterPro" id="IPR005625">
    <property type="entry name" value="PepSY-ass_TM"/>
</dbReference>
<feature type="transmembrane region" description="Helical" evidence="1">
    <location>
        <begin position="163"/>
        <end position="179"/>
    </location>
</feature>
<evidence type="ECO:0000313" key="3">
    <source>
        <dbReference type="Proteomes" id="UP000287853"/>
    </source>
</evidence>
<protein>
    <recommendedName>
        <fullName evidence="4">PepSY-associated TM region</fullName>
    </recommendedName>
</protein>
<evidence type="ECO:0008006" key="4">
    <source>
        <dbReference type="Google" id="ProtNLM"/>
    </source>
</evidence>
<evidence type="ECO:0000256" key="1">
    <source>
        <dbReference type="SAM" id="Phobius"/>
    </source>
</evidence>
<feature type="transmembrane region" description="Helical" evidence="1">
    <location>
        <begin position="134"/>
        <end position="156"/>
    </location>
</feature>
<accession>A0A444IUA4</accession>
<reference evidence="2 3" key="1">
    <citation type="submission" date="2017-01" db="EMBL/GenBank/DDBJ databases">
        <title>The cable genome- insights into the physiology and evolution of filamentous bacteria capable of sulfide oxidation via long distance electron transfer.</title>
        <authorList>
            <person name="Schreiber L."/>
            <person name="Bjerg J.T."/>
            <person name="Boggild A."/>
            <person name="Van De Vossenberg J."/>
            <person name="Meysman F."/>
            <person name="Nielsen L.P."/>
            <person name="Schramm A."/>
            <person name="Kjeldsen K.U."/>
        </authorList>
    </citation>
    <scope>NUCLEOTIDE SEQUENCE [LARGE SCALE GENOMIC DNA]</scope>
    <source>
        <strain evidence="2">MCF</strain>
    </source>
</reference>
<organism evidence="2 3">
    <name type="scientific">Candidatus Electrothrix aarhusensis</name>
    <dbReference type="NCBI Taxonomy" id="1859131"/>
    <lineage>
        <taxon>Bacteria</taxon>
        <taxon>Pseudomonadati</taxon>
        <taxon>Thermodesulfobacteriota</taxon>
        <taxon>Desulfobulbia</taxon>
        <taxon>Desulfobulbales</taxon>
        <taxon>Desulfobulbaceae</taxon>
        <taxon>Candidatus Electrothrix</taxon>
    </lineage>
</organism>
<evidence type="ECO:0000313" key="2">
    <source>
        <dbReference type="EMBL" id="RWX44165.1"/>
    </source>
</evidence>
<keyword evidence="1" id="KW-0472">Membrane</keyword>
<dbReference type="AlphaFoldDB" id="A0A444IUA4"/>
<proteinExistence type="predicted"/>
<dbReference type="Pfam" id="PF03929">
    <property type="entry name" value="PepSY_TM"/>
    <property type="match status" value="1"/>
</dbReference>
<dbReference type="Proteomes" id="UP000287853">
    <property type="component" value="Unassembled WGS sequence"/>
</dbReference>
<gene>
    <name evidence="2" type="ORF">H206_02005</name>
</gene>
<name>A0A444IUA4_9BACT</name>
<keyword evidence="1" id="KW-1133">Transmembrane helix</keyword>
<dbReference type="EMBL" id="MTKO01000101">
    <property type="protein sequence ID" value="RWX44165.1"/>
    <property type="molecule type" value="Genomic_DNA"/>
</dbReference>
<sequence length="180" mass="20865">MKRIRWRKVHRWAGLFLLGFILFYSLTGLLLNHRKSFDYFQTRHETVSEIEIQQQDVLNEVVDKYKQQIGRDDDPTVIRLKKGGIIEFLYGSHGRTTYVIDSMKGVMTRIDKKDQQPWHLLNSLHKSYKVSIGWVWLTDCIAVLIIVLALSGLAVFRYTWLDVLLLVFGGLVMVVGALLA</sequence>
<dbReference type="PANTHER" id="PTHR40115:SF1">
    <property type="entry name" value="INNER MEMBRANE PROTEIN WITH PEPSY TM HELIX"/>
    <property type="match status" value="1"/>
</dbReference>
<comment type="caution">
    <text evidence="2">The sequence shown here is derived from an EMBL/GenBank/DDBJ whole genome shotgun (WGS) entry which is preliminary data.</text>
</comment>